<dbReference type="KEGG" id="vg:54979335"/>
<dbReference type="EMBL" id="KX130960">
    <property type="protein sequence ID" value="APU93230.1"/>
    <property type="molecule type" value="Genomic_DNA"/>
</dbReference>
<reference evidence="1 2" key="1">
    <citation type="submission" date="2016-04" db="EMBL/GenBank/DDBJ databases">
        <title>An efficient strategy for bacteriophage contamination control in bacterial fermentation.</title>
        <authorList>
            <person name="Xing S."/>
            <person name="Sun Q."/>
            <person name="An X."/>
            <person name="Mi Z."/>
            <person name="Tong Y."/>
        </authorList>
    </citation>
    <scope>NUCLEOTIDE SEQUENCE [LARGE SCALE GENOMIC DNA]</scope>
</reference>
<name>A0A1P8DUP1_9CAUD</name>
<dbReference type="Proteomes" id="UP000225515">
    <property type="component" value="Segment"/>
</dbReference>
<organism evidence="1 2">
    <name type="scientific">Escherichia phage vB_EcoS-IME253</name>
    <dbReference type="NCBI Taxonomy" id="1933412"/>
    <lineage>
        <taxon>Viruses</taxon>
        <taxon>Duplodnaviria</taxon>
        <taxon>Heunggongvirae</taxon>
        <taxon>Uroviricota</taxon>
        <taxon>Caudoviricetes</taxon>
        <taxon>Drexlerviridae</taxon>
        <taxon>Braunvirinae</taxon>
        <taxon>Rtpvirus</taxon>
        <taxon>Rtpvirus IME253</taxon>
    </lineage>
</organism>
<dbReference type="GeneID" id="54979335"/>
<sequence length="78" mass="8820">MFGLNDAYFNAVKRQADKLNDEYSKLGVKKKDDKVVAALITQVWGPVSTLIARDKFVWIAGYRKGRVGHDENGNSLYE</sequence>
<keyword evidence="2" id="KW-1185">Reference proteome</keyword>
<proteinExistence type="predicted"/>
<dbReference type="RefSeq" id="YP_009789195.1">
    <property type="nucleotide sequence ID" value="NC_047810.1"/>
</dbReference>
<evidence type="ECO:0000313" key="2">
    <source>
        <dbReference type="Proteomes" id="UP000225515"/>
    </source>
</evidence>
<accession>A0A1P8DUP1</accession>
<evidence type="ECO:0000313" key="1">
    <source>
        <dbReference type="EMBL" id="APU93230.1"/>
    </source>
</evidence>
<protein>
    <submittedName>
        <fullName evidence="1">Uncharacterized protein</fullName>
    </submittedName>
</protein>